<name>A0A9P6HBV9_9AGAM</name>
<dbReference type="EMBL" id="WIUZ02000009">
    <property type="protein sequence ID" value="KAF9783787.1"/>
    <property type="molecule type" value="Genomic_DNA"/>
</dbReference>
<reference evidence="1" key="1">
    <citation type="journal article" date="2020" name="Nat. Commun.">
        <title>Large-scale genome sequencing of mycorrhizal fungi provides insights into the early evolution of symbiotic traits.</title>
        <authorList>
            <person name="Miyauchi S."/>
            <person name="Kiss E."/>
            <person name="Kuo A."/>
            <person name="Drula E."/>
            <person name="Kohler A."/>
            <person name="Sanchez-Garcia M."/>
            <person name="Morin E."/>
            <person name="Andreopoulos B."/>
            <person name="Barry K.W."/>
            <person name="Bonito G."/>
            <person name="Buee M."/>
            <person name="Carver A."/>
            <person name="Chen C."/>
            <person name="Cichocki N."/>
            <person name="Clum A."/>
            <person name="Culley D."/>
            <person name="Crous P.W."/>
            <person name="Fauchery L."/>
            <person name="Girlanda M."/>
            <person name="Hayes R.D."/>
            <person name="Keri Z."/>
            <person name="LaButti K."/>
            <person name="Lipzen A."/>
            <person name="Lombard V."/>
            <person name="Magnuson J."/>
            <person name="Maillard F."/>
            <person name="Murat C."/>
            <person name="Nolan M."/>
            <person name="Ohm R.A."/>
            <person name="Pangilinan J."/>
            <person name="Pereira M.F."/>
            <person name="Perotto S."/>
            <person name="Peter M."/>
            <person name="Pfister S."/>
            <person name="Riley R."/>
            <person name="Sitrit Y."/>
            <person name="Stielow J.B."/>
            <person name="Szollosi G."/>
            <person name="Zifcakova L."/>
            <person name="Stursova M."/>
            <person name="Spatafora J.W."/>
            <person name="Tedersoo L."/>
            <person name="Vaario L.M."/>
            <person name="Yamada A."/>
            <person name="Yan M."/>
            <person name="Wang P."/>
            <person name="Xu J."/>
            <person name="Bruns T."/>
            <person name="Baldrian P."/>
            <person name="Vilgalys R."/>
            <person name="Dunand C."/>
            <person name="Henrissat B."/>
            <person name="Grigoriev I.V."/>
            <person name="Hibbett D."/>
            <person name="Nagy L.G."/>
            <person name="Martin F.M."/>
        </authorList>
    </citation>
    <scope>NUCLEOTIDE SEQUENCE</scope>
    <source>
        <strain evidence="1">UH-Tt-Lm1</strain>
    </source>
</reference>
<keyword evidence="2" id="KW-1185">Reference proteome</keyword>
<accession>A0A9P6HBV9</accession>
<reference evidence="1" key="2">
    <citation type="submission" date="2020-11" db="EMBL/GenBank/DDBJ databases">
        <authorList>
            <consortium name="DOE Joint Genome Institute"/>
            <person name="Kuo A."/>
            <person name="Miyauchi S."/>
            <person name="Kiss E."/>
            <person name="Drula E."/>
            <person name="Kohler A."/>
            <person name="Sanchez-Garcia M."/>
            <person name="Andreopoulos B."/>
            <person name="Barry K.W."/>
            <person name="Bonito G."/>
            <person name="Buee M."/>
            <person name="Carver A."/>
            <person name="Chen C."/>
            <person name="Cichocki N."/>
            <person name="Clum A."/>
            <person name="Culley D."/>
            <person name="Crous P.W."/>
            <person name="Fauchery L."/>
            <person name="Girlanda M."/>
            <person name="Hayes R."/>
            <person name="Keri Z."/>
            <person name="Labutti K."/>
            <person name="Lipzen A."/>
            <person name="Lombard V."/>
            <person name="Magnuson J."/>
            <person name="Maillard F."/>
            <person name="Morin E."/>
            <person name="Murat C."/>
            <person name="Nolan M."/>
            <person name="Ohm R."/>
            <person name="Pangilinan J."/>
            <person name="Pereira M."/>
            <person name="Perotto S."/>
            <person name="Peter M."/>
            <person name="Riley R."/>
            <person name="Sitrit Y."/>
            <person name="Stielow B."/>
            <person name="Szollosi G."/>
            <person name="Zifcakova L."/>
            <person name="Stursova M."/>
            <person name="Spatafora J.W."/>
            <person name="Tedersoo L."/>
            <person name="Vaario L.-M."/>
            <person name="Yamada A."/>
            <person name="Yan M."/>
            <person name="Wang P."/>
            <person name="Xu J."/>
            <person name="Bruns T."/>
            <person name="Baldrian P."/>
            <person name="Vilgalys R."/>
            <person name="Henrissat B."/>
            <person name="Grigoriev I.V."/>
            <person name="Hibbett D."/>
            <person name="Nagy L.G."/>
            <person name="Martin F.M."/>
        </authorList>
    </citation>
    <scope>NUCLEOTIDE SEQUENCE</scope>
    <source>
        <strain evidence="1">UH-Tt-Lm1</strain>
    </source>
</reference>
<evidence type="ECO:0000313" key="1">
    <source>
        <dbReference type="EMBL" id="KAF9783787.1"/>
    </source>
</evidence>
<protein>
    <recommendedName>
        <fullName evidence="3">F-box domain-containing protein</fullName>
    </recommendedName>
</protein>
<evidence type="ECO:0008006" key="3">
    <source>
        <dbReference type="Google" id="ProtNLM"/>
    </source>
</evidence>
<sequence length="494" mass="54719">MSLTRRAPASLLQRTVSMPHPIIEISELAQVIFDHCLLLRDERSLISLACTCRALEEQALSTLWSEQSSLVTLIESALPPGILTSSKPLPQPTSAHWDKFRRYASWMRRLVLTWKSGIPGEVFHLISLSLSDGVACPGLRELCWKANLNTLPFHRLFLSPKLTTLSLTYSSLSAESSERDLLILRPVIMGLDTFPLQHLHLQWWIPGEVGRQMESAASSAILRCGPALETLAVFSPVSAEAIQYVMQLPNLITWYTSNGPPNTLTLPLSEVFPQLDLLELVLEVSFEWLTFFTKTSCPISSGQNSRLPLNRGPIQRLGGLVTYPKVAIDAAFMSPIMLFRDLVFLRLTSACCPVLGCAFSLTDDDIAEIATALPRLGEAVLGIVCSVNSCQTTVASLVSLSTRCRDLELLEIHFNTANLRIDLESVSADPRLDTLPSLRTRDIFHLSLSNAPYAIKEDDAVPVLRGFRRIFPSLTEISGNTTPWKELSLRLSEG</sequence>
<comment type="caution">
    <text evidence="1">The sequence shown here is derived from an EMBL/GenBank/DDBJ whole genome shotgun (WGS) entry which is preliminary data.</text>
</comment>
<evidence type="ECO:0000313" key="2">
    <source>
        <dbReference type="Proteomes" id="UP000736335"/>
    </source>
</evidence>
<organism evidence="1 2">
    <name type="scientific">Thelephora terrestris</name>
    <dbReference type="NCBI Taxonomy" id="56493"/>
    <lineage>
        <taxon>Eukaryota</taxon>
        <taxon>Fungi</taxon>
        <taxon>Dikarya</taxon>
        <taxon>Basidiomycota</taxon>
        <taxon>Agaricomycotina</taxon>
        <taxon>Agaricomycetes</taxon>
        <taxon>Thelephorales</taxon>
        <taxon>Thelephoraceae</taxon>
        <taxon>Thelephora</taxon>
    </lineage>
</organism>
<dbReference type="AlphaFoldDB" id="A0A9P6HBV9"/>
<proteinExistence type="predicted"/>
<gene>
    <name evidence="1" type="ORF">BJ322DRAFT_1219409</name>
</gene>
<dbReference type="Proteomes" id="UP000736335">
    <property type="component" value="Unassembled WGS sequence"/>
</dbReference>